<comment type="subunit">
    <text evidence="2">Monomer. Binds 30S ribosomal subunits, but not 50S ribosomal subunits or 70S ribosomes.</text>
</comment>
<dbReference type="Pfam" id="PF02033">
    <property type="entry name" value="RBFA"/>
    <property type="match status" value="1"/>
</dbReference>
<dbReference type="Proteomes" id="UP000218387">
    <property type="component" value="Chromosome"/>
</dbReference>
<dbReference type="PANTHER" id="PTHR33515">
    <property type="entry name" value="RIBOSOME-BINDING FACTOR A, CHLOROPLASTIC-RELATED"/>
    <property type="match status" value="1"/>
</dbReference>
<evidence type="ECO:0000313" key="4">
    <source>
        <dbReference type="Proteomes" id="UP000218387"/>
    </source>
</evidence>
<keyword evidence="4" id="KW-1185">Reference proteome</keyword>
<evidence type="ECO:0000256" key="1">
    <source>
        <dbReference type="ARBA" id="ARBA00022517"/>
    </source>
</evidence>
<comment type="similarity">
    <text evidence="2">Belongs to the RbfA family.</text>
</comment>
<dbReference type="InterPro" id="IPR023799">
    <property type="entry name" value="RbfA_dom_sf"/>
</dbReference>
<keyword evidence="1 2" id="KW-0690">Ribosome biogenesis</keyword>
<dbReference type="PANTHER" id="PTHR33515:SF1">
    <property type="entry name" value="RIBOSOME-BINDING FACTOR A, CHLOROPLASTIC-RELATED"/>
    <property type="match status" value="1"/>
</dbReference>
<dbReference type="Gene3D" id="3.30.300.20">
    <property type="match status" value="1"/>
</dbReference>
<dbReference type="InterPro" id="IPR015946">
    <property type="entry name" value="KH_dom-like_a/b"/>
</dbReference>
<sequence>MASHRIEKINGQIQRELSLIIQQKMKDSRFNRDTLSITNVKAAPDLKTATVYVSIFGTPEEKEEVLGLLDNAKGFLRANLGKVLKVHSIPALTFKLDDSVEYGMHIDSILASLKKDKGASEDEEGTDRDS</sequence>
<dbReference type="RefSeq" id="WP_058694275.1">
    <property type="nucleotide sequence ID" value="NZ_CABJDW020000008.1"/>
</dbReference>
<accession>A0A2A5T9X4</accession>
<dbReference type="EMBL" id="CP029487">
    <property type="protein sequence ID" value="QCT70661.1"/>
    <property type="molecule type" value="Genomic_DNA"/>
</dbReference>
<gene>
    <name evidence="2" type="primary">rbfA</name>
    <name evidence="3" type="ORF">CPZ25_004740</name>
</gene>
<comment type="function">
    <text evidence="2">One of several proteins that assist in the late maturation steps of the functional core of the 30S ribosomal subunit. Associates with free 30S ribosomal subunits (but not with 30S subunits that are part of 70S ribosomes or polysomes). Required for efficient processing of 16S rRNA. May interact with the 5'-terminal helix region of 16S rRNA.</text>
</comment>
<evidence type="ECO:0000256" key="2">
    <source>
        <dbReference type="HAMAP-Rule" id="MF_00003"/>
    </source>
</evidence>
<dbReference type="KEGG" id="emt:CPZ25_004740"/>
<dbReference type="GO" id="GO:0005829">
    <property type="term" value="C:cytosol"/>
    <property type="evidence" value="ECO:0007669"/>
    <property type="project" value="TreeGrafter"/>
</dbReference>
<dbReference type="NCBIfam" id="TIGR00082">
    <property type="entry name" value="rbfA"/>
    <property type="match status" value="1"/>
</dbReference>
<organism evidence="3 4">
    <name type="scientific">Eubacterium maltosivorans</name>
    <dbReference type="NCBI Taxonomy" id="2041044"/>
    <lineage>
        <taxon>Bacteria</taxon>
        <taxon>Bacillati</taxon>
        <taxon>Bacillota</taxon>
        <taxon>Clostridia</taxon>
        <taxon>Eubacteriales</taxon>
        <taxon>Eubacteriaceae</taxon>
        <taxon>Eubacterium</taxon>
    </lineage>
</organism>
<protein>
    <recommendedName>
        <fullName evidence="2">Ribosome-binding factor A</fullName>
    </recommendedName>
</protein>
<dbReference type="SUPFAM" id="SSF89919">
    <property type="entry name" value="Ribosome-binding factor A, RbfA"/>
    <property type="match status" value="1"/>
</dbReference>
<dbReference type="GO" id="GO:0030490">
    <property type="term" value="P:maturation of SSU-rRNA"/>
    <property type="evidence" value="ECO:0007669"/>
    <property type="project" value="UniProtKB-UniRule"/>
</dbReference>
<keyword evidence="2" id="KW-0963">Cytoplasm</keyword>
<comment type="subcellular location">
    <subcellularLocation>
        <location evidence="2">Cytoplasm</location>
    </subcellularLocation>
</comment>
<dbReference type="HAMAP" id="MF_00003">
    <property type="entry name" value="RbfA"/>
    <property type="match status" value="1"/>
</dbReference>
<reference evidence="3 4" key="1">
    <citation type="submission" date="2018-05" db="EMBL/GenBank/DDBJ databases">
        <title>Genome comparison of Eubacterium sp.</title>
        <authorList>
            <person name="Feng Y."/>
            <person name="Sanchez-Andrea I."/>
            <person name="Stams A.J.M."/>
            <person name="De Vos W.M."/>
        </authorList>
    </citation>
    <scope>NUCLEOTIDE SEQUENCE [LARGE SCALE GENOMIC DNA]</scope>
    <source>
        <strain evidence="3 4">YI</strain>
    </source>
</reference>
<name>A0A2A5T9X4_EUBML</name>
<dbReference type="InterPro" id="IPR000238">
    <property type="entry name" value="RbfA"/>
</dbReference>
<dbReference type="AlphaFoldDB" id="A0A2A5T9X4"/>
<evidence type="ECO:0000313" key="3">
    <source>
        <dbReference type="EMBL" id="QCT70661.1"/>
    </source>
</evidence>
<proteinExistence type="inferred from homology"/>
<dbReference type="GO" id="GO:0043024">
    <property type="term" value="F:ribosomal small subunit binding"/>
    <property type="evidence" value="ECO:0007669"/>
    <property type="project" value="TreeGrafter"/>
</dbReference>